<reference evidence="2 3" key="1">
    <citation type="submission" date="2016-09" db="EMBL/GenBank/DDBJ databases">
        <title>Genome sequence of Eubacterium angustum.</title>
        <authorList>
            <person name="Poehlein A."/>
            <person name="Daniel R."/>
        </authorList>
    </citation>
    <scope>NUCLEOTIDE SEQUENCE [LARGE SCALE GENOMIC DNA]</scope>
    <source>
        <strain evidence="2 3">DSM 1989</strain>
    </source>
</reference>
<gene>
    <name evidence="2" type="ORF">EUAN_07350</name>
</gene>
<sequence>MEREKDIEVKVDIDSVEYQNFSKALDIVNNQIVALNEELAKTTDVKTMNELGAILKGLLEDRKHICREDEATIARVLNSNA</sequence>
<evidence type="ECO:0000313" key="2">
    <source>
        <dbReference type="EMBL" id="OHW62951.1"/>
    </source>
</evidence>
<dbReference type="EMBL" id="MKIE01000002">
    <property type="protein sequence ID" value="OHW62951.1"/>
    <property type="molecule type" value="Genomic_DNA"/>
</dbReference>
<name>A0A1S1V8K5_9FIRM</name>
<comment type="caution">
    <text evidence="2">The sequence shown here is derived from an EMBL/GenBank/DDBJ whole genome shotgun (WGS) entry which is preliminary data.</text>
</comment>
<keyword evidence="1" id="KW-0175">Coiled coil</keyword>
<dbReference type="RefSeq" id="WP_071061798.1">
    <property type="nucleotide sequence ID" value="NZ_MKIE01000002.1"/>
</dbReference>
<proteinExistence type="predicted"/>
<dbReference type="AlphaFoldDB" id="A0A1S1V8K5"/>
<dbReference type="Proteomes" id="UP000180254">
    <property type="component" value="Unassembled WGS sequence"/>
</dbReference>
<feature type="coiled-coil region" evidence="1">
    <location>
        <begin position="18"/>
        <end position="45"/>
    </location>
</feature>
<accession>A0A1S1V8K5</accession>
<keyword evidence="3" id="KW-1185">Reference proteome</keyword>
<evidence type="ECO:0000256" key="1">
    <source>
        <dbReference type="SAM" id="Coils"/>
    </source>
</evidence>
<protein>
    <submittedName>
        <fullName evidence="2">Uncharacterized protein</fullName>
    </submittedName>
</protein>
<organism evidence="2 3">
    <name type="scientific">Andreesenia angusta</name>
    <dbReference type="NCBI Taxonomy" id="39480"/>
    <lineage>
        <taxon>Bacteria</taxon>
        <taxon>Bacillati</taxon>
        <taxon>Bacillota</taxon>
        <taxon>Tissierellia</taxon>
        <taxon>Tissierellales</taxon>
        <taxon>Gottschalkiaceae</taxon>
        <taxon>Andreesenia</taxon>
    </lineage>
</organism>
<dbReference type="STRING" id="39480.EUAN_07350"/>
<evidence type="ECO:0000313" key="3">
    <source>
        <dbReference type="Proteomes" id="UP000180254"/>
    </source>
</evidence>